<keyword evidence="2" id="KW-0732">Signal</keyword>
<dbReference type="EMBL" id="WJQU01000001">
    <property type="protein sequence ID" value="KAJ6648823.1"/>
    <property type="molecule type" value="Genomic_DNA"/>
</dbReference>
<feature type="region of interest" description="Disordered" evidence="1">
    <location>
        <begin position="278"/>
        <end position="327"/>
    </location>
</feature>
<feature type="compositionally biased region" description="Acidic residues" evidence="1">
    <location>
        <begin position="163"/>
        <end position="183"/>
    </location>
</feature>
<protein>
    <submittedName>
        <fullName evidence="3">Uncharacterized protein</fullName>
    </submittedName>
</protein>
<sequence length="428" mass="49604">MLIILSLLAAVIAPIPTFSYPVFGTKRYHRASSSRGVMPVYNTPYFDERIPAQAYPRYQTDSNYYYLPRRESQYYGLPTYRGEYKPTQYYYAHSPSYSYYDDRSEQATPLDDLHEEILQEDQRERQRDYSIGQETWYGNPSAKQVFLKNLIALNNKEMSPESELTDPNEEFDDDYNDDSDTEYYDQGSNNNLNIRKYSSYQQQPKEFKENEDKDVTDLNSLAGKSYNTDPMSQSNYQDYQQDMISTYEDEDPEYDDAWINWSNKRSASKVDKSIGLSTFSDRKPSTEQHLQKPIVSVPTTRKSKQKPSAEVTTTQQSGNSKKVLGNGQKEVVIPRPAAPVRNPFSEPIMQMLTHNSVQDKRQGKTNSKQPSTVYDTIKQLLTMERDLDNKIAPETKVQKRFVSNEEYLVHELNGLRGANKVLSKKQLN</sequence>
<gene>
    <name evidence="3" type="ORF">Bhyg_04055</name>
</gene>
<evidence type="ECO:0000256" key="1">
    <source>
        <dbReference type="SAM" id="MobiDB-lite"/>
    </source>
</evidence>
<dbReference type="OrthoDB" id="10250458at2759"/>
<feature type="compositionally biased region" description="Basic and acidic residues" evidence="1">
    <location>
        <begin position="280"/>
        <end position="290"/>
    </location>
</feature>
<feature type="compositionally biased region" description="Polar residues" evidence="1">
    <location>
        <begin position="225"/>
        <end position="234"/>
    </location>
</feature>
<feature type="compositionally biased region" description="Polar residues" evidence="1">
    <location>
        <begin position="186"/>
        <end position="204"/>
    </location>
</feature>
<comment type="caution">
    <text evidence="3">The sequence shown here is derived from an EMBL/GenBank/DDBJ whole genome shotgun (WGS) entry which is preliminary data.</text>
</comment>
<organism evidence="3 4">
    <name type="scientific">Pseudolycoriella hygida</name>
    <dbReference type="NCBI Taxonomy" id="35572"/>
    <lineage>
        <taxon>Eukaryota</taxon>
        <taxon>Metazoa</taxon>
        <taxon>Ecdysozoa</taxon>
        <taxon>Arthropoda</taxon>
        <taxon>Hexapoda</taxon>
        <taxon>Insecta</taxon>
        <taxon>Pterygota</taxon>
        <taxon>Neoptera</taxon>
        <taxon>Endopterygota</taxon>
        <taxon>Diptera</taxon>
        <taxon>Nematocera</taxon>
        <taxon>Sciaroidea</taxon>
        <taxon>Sciaridae</taxon>
        <taxon>Pseudolycoriella</taxon>
    </lineage>
</organism>
<dbReference type="AlphaFoldDB" id="A0A9Q0NEQ7"/>
<feature type="chain" id="PRO_5040322938" evidence="2">
    <location>
        <begin position="20"/>
        <end position="428"/>
    </location>
</feature>
<feature type="compositionally biased region" description="Polar residues" evidence="1">
    <location>
        <begin position="310"/>
        <end position="320"/>
    </location>
</feature>
<feature type="signal peptide" evidence="2">
    <location>
        <begin position="1"/>
        <end position="19"/>
    </location>
</feature>
<evidence type="ECO:0000256" key="2">
    <source>
        <dbReference type="SAM" id="SignalP"/>
    </source>
</evidence>
<evidence type="ECO:0000313" key="4">
    <source>
        <dbReference type="Proteomes" id="UP001151699"/>
    </source>
</evidence>
<keyword evidence="4" id="KW-1185">Reference proteome</keyword>
<proteinExistence type="predicted"/>
<reference evidence="3" key="1">
    <citation type="submission" date="2022-07" db="EMBL/GenBank/DDBJ databases">
        <authorList>
            <person name="Trinca V."/>
            <person name="Uliana J.V.C."/>
            <person name="Torres T.T."/>
            <person name="Ward R.J."/>
            <person name="Monesi N."/>
        </authorList>
    </citation>
    <scope>NUCLEOTIDE SEQUENCE</scope>
    <source>
        <strain evidence="3">HSMRA1968</strain>
        <tissue evidence="3">Whole embryos</tissue>
    </source>
</reference>
<name>A0A9Q0NEQ7_9DIPT</name>
<accession>A0A9Q0NEQ7</accession>
<feature type="compositionally biased region" description="Basic and acidic residues" evidence="1">
    <location>
        <begin position="205"/>
        <end position="216"/>
    </location>
</feature>
<dbReference type="Proteomes" id="UP001151699">
    <property type="component" value="Chromosome A"/>
</dbReference>
<feature type="region of interest" description="Disordered" evidence="1">
    <location>
        <begin position="158"/>
        <end position="234"/>
    </location>
</feature>
<evidence type="ECO:0000313" key="3">
    <source>
        <dbReference type="EMBL" id="KAJ6648823.1"/>
    </source>
</evidence>